<feature type="region of interest" description="Disordered" evidence="1">
    <location>
        <begin position="292"/>
        <end position="649"/>
    </location>
</feature>
<evidence type="ECO:0000256" key="1">
    <source>
        <dbReference type="SAM" id="MobiDB-lite"/>
    </source>
</evidence>
<evidence type="ECO:0000313" key="2">
    <source>
        <dbReference type="EMBL" id="KAG7192601.1"/>
    </source>
</evidence>
<dbReference type="GeneID" id="66115075"/>
<sequence>MSQETTTNPPPLLDDDSIIQISLAPKDSSGQVTIGSTGFEPGSALSKLLDLAIAHAAKESTPEQEGTIKRTKGKGRLRSTGNNSNSNANNASNNNNNTNNSDSGNGGRITADLVDPSECTCKEHVYSISFLLELRDSPLVENCTSKLPDKSFWVRQKAQANASSNGPGNRRNANRRERLHNQHENKSEMWEKKSNKFLGNDLDGLSNEKISQLLGENPEEMVPEWDSEVMHSSVEMNMGSTVEDFERWKSMMREEERRKNGEIIDEDQSGKDSLLAENAGNAVDSFFSFVKPKHNDEKSPITPTAQTSKIETSSKSSRFSSFFSAGPGVDNNLKPSTPQSMKAPQHGTGSSKFFSQPTGPQYQHLPVTPSTGINDIQSQPQPQQQLHQQQHKQQPQQHIQRQQQASGHPVPGNAQVPFPAGFPAPQNHPPPPPPGFHFPIGGPQPMPVPSKVDGKVGGNSGDSFFMSLLNKKEPQPNSASSSLPMQTSGGASKPTQQQEVGQDKLHKLQGQQQQHPQQYSPAQHIQPGELPPWMKHGQQGQQGHMPGFPMPPNGQQGGVNFQGPPPPGFLPPNMPYPPNMNRQGPPGMFPPGFVPPPGFSGFPQHQQQQEQQQQGNGNFPSYGYGAPPPSFAQHQQRPQQAQQPPPPQK</sequence>
<feature type="compositionally biased region" description="Low complexity" evidence="1">
    <location>
        <begin position="79"/>
        <end position="103"/>
    </location>
</feature>
<dbReference type="RefSeq" id="XP_043048151.1">
    <property type="nucleotide sequence ID" value="XM_043192487.1"/>
</dbReference>
<evidence type="ECO:0000313" key="3">
    <source>
        <dbReference type="Proteomes" id="UP000790833"/>
    </source>
</evidence>
<dbReference type="Proteomes" id="UP000790833">
    <property type="component" value="Unassembled WGS sequence"/>
</dbReference>
<name>A0A9P7V7E8_9ASCO</name>
<feature type="compositionally biased region" description="Polar residues" evidence="1">
    <location>
        <begin position="301"/>
        <end position="311"/>
    </location>
</feature>
<dbReference type="AlphaFoldDB" id="A0A9P7V7E8"/>
<feature type="compositionally biased region" description="Pro residues" evidence="1">
    <location>
        <begin position="420"/>
        <end position="448"/>
    </location>
</feature>
<feature type="compositionally biased region" description="Low complexity" evidence="1">
    <location>
        <begin position="508"/>
        <end position="518"/>
    </location>
</feature>
<feature type="compositionally biased region" description="Basic and acidic residues" evidence="1">
    <location>
        <begin position="174"/>
        <end position="189"/>
    </location>
</feature>
<protein>
    <submittedName>
        <fullName evidence="2">Uncharacterized protein</fullName>
    </submittedName>
</protein>
<accession>A0A9P7V7E8</accession>
<feature type="compositionally biased region" description="Low complexity" evidence="1">
    <location>
        <begin position="377"/>
        <end position="404"/>
    </location>
</feature>
<feature type="compositionally biased region" description="Low complexity" evidence="1">
    <location>
        <begin position="599"/>
        <end position="614"/>
    </location>
</feature>
<feature type="compositionally biased region" description="Polar residues" evidence="1">
    <location>
        <begin position="475"/>
        <end position="500"/>
    </location>
</feature>
<gene>
    <name evidence="2" type="ORF">KQ657_001701</name>
</gene>
<feature type="compositionally biased region" description="Polar residues" evidence="1">
    <location>
        <begin position="333"/>
        <end position="361"/>
    </location>
</feature>
<organism evidence="2 3">
    <name type="scientific">Scheffersomyces spartinae</name>
    <dbReference type="NCBI Taxonomy" id="45513"/>
    <lineage>
        <taxon>Eukaryota</taxon>
        <taxon>Fungi</taxon>
        <taxon>Dikarya</taxon>
        <taxon>Ascomycota</taxon>
        <taxon>Saccharomycotina</taxon>
        <taxon>Pichiomycetes</taxon>
        <taxon>Debaryomycetaceae</taxon>
        <taxon>Scheffersomyces</taxon>
    </lineage>
</organism>
<comment type="caution">
    <text evidence="2">The sequence shown here is derived from an EMBL/GenBank/DDBJ whole genome shotgun (WGS) entry which is preliminary data.</text>
</comment>
<feature type="compositionally biased region" description="Low complexity" evidence="1">
    <location>
        <begin position="536"/>
        <end position="547"/>
    </location>
</feature>
<feature type="compositionally biased region" description="Pro residues" evidence="1">
    <location>
        <begin position="587"/>
        <end position="598"/>
    </location>
</feature>
<dbReference type="OrthoDB" id="4091299at2759"/>
<feature type="compositionally biased region" description="Low complexity" evidence="1">
    <location>
        <begin position="633"/>
        <end position="642"/>
    </location>
</feature>
<dbReference type="EMBL" id="JAHMUF010000017">
    <property type="protein sequence ID" value="KAG7192601.1"/>
    <property type="molecule type" value="Genomic_DNA"/>
</dbReference>
<keyword evidence="3" id="KW-1185">Reference proteome</keyword>
<dbReference type="PANTHER" id="PTHR23107">
    <property type="entry name" value="SYNOVIAL SARCOMA ASSOCIATED SS18 PROTEIN"/>
    <property type="match status" value="1"/>
</dbReference>
<dbReference type="Pfam" id="PF20566">
    <property type="entry name" value="Eap1"/>
    <property type="match status" value="1"/>
</dbReference>
<feature type="compositionally biased region" description="Low complexity" evidence="1">
    <location>
        <begin position="313"/>
        <end position="324"/>
    </location>
</feature>
<feature type="region of interest" description="Disordered" evidence="1">
    <location>
        <begin position="156"/>
        <end position="189"/>
    </location>
</feature>
<feature type="compositionally biased region" description="Pro residues" evidence="1">
    <location>
        <begin position="563"/>
        <end position="578"/>
    </location>
</feature>
<reference evidence="2" key="1">
    <citation type="submission" date="2021-03" db="EMBL/GenBank/DDBJ databases">
        <authorList>
            <person name="Palmer J.M."/>
        </authorList>
    </citation>
    <scope>NUCLEOTIDE SEQUENCE</scope>
    <source>
        <strain evidence="2">ARV_011</strain>
    </source>
</reference>
<proteinExistence type="predicted"/>
<dbReference type="InterPro" id="IPR046784">
    <property type="entry name" value="Eap1"/>
</dbReference>
<feature type="region of interest" description="Disordered" evidence="1">
    <location>
        <begin position="57"/>
        <end position="109"/>
    </location>
</feature>